<keyword evidence="2" id="KW-0808">Transferase</keyword>
<dbReference type="AlphaFoldDB" id="A0A9X3D7I8"/>
<dbReference type="Pfam" id="PF13692">
    <property type="entry name" value="Glyco_trans_1_4"/>
    <property type="match status" value="1"/>
</dbReference>
<dbReference type="Gene3D" id="3.40.50.2000">
    <property type="entry name" value="Glycogen Phosphorylase B"/>
    <property type="match status" value="1"/>
</dbReference>
<evidence type="ECO:0000256" key="1">
    <source>
        <dbReference type="ARBA" id="ARBA00022676"/>
    </source>
</evidence>
<evidence type="ECO:0000256" key="2">
    <source>
        <dbReference type="ARBA" id="ARBA00022679"/>
    </source>
</evidence>
<gene>
    <name evidence="3" type="ORF">OSB52_14930</name>
</gene>
<dbReference type="Proteomes" id="UP001143347">
    <property type="component" value="Unassembled WGS sequence"/>
</dbReference>
<evidence type="ECO:0000313" key="3">
    <source>
        <dbReference type="EMBL" id="MCX2965389.1"/>
    </source>
</evidence>
<keyword evidence="4" id="KW-1185">Reference proteome</keyword>
<name>A0A9X3D7I8_9ACTN</name>
<dbReference type="Pfam" id="PF03808">
    <property type="entry name" value="Glyco_tran_WecG"/>
    <property type="match status" value="1"/>
</dbReference>
<comment type="caution">
    <text evidence="3">The sequence shown here is derived from an EMBL/GenBank/DDBJ whole genome shotgun (WGS) entry which is preliminary data.</text>
</comment>
<accession>A0A9X3D7I8</accession>
<dbReference type="PANTHER" id="PTHR34136">
    <property type="match status" value="1"/>
</dbReference>
<dbReference type="PANTHER" id="PTHR34136:SF1">
    <property type="entry name" value="UDP-N-ACETYL-D-MANNOSAMINURONIC ACID TRANSFERASE"/>
    <property type="match status" value="1"/>
</dbReference>
<dbReference type="EMBL" id="JAPKFM010000015">
    <property type="protein sequence ID" value="MCX2965389.1"/>
    <property type="molecule type" value="Genomic_DNA"/>
</dbReference>
<sequence length="486" mass="53524">MFNPDYQRTVEKWNPSTTGSPTWFDPQVFYSNDSTKERKGASIKVVWVGRLERPKDPALAVESFKHVASNLKGTGRTIELRIIGDGTQRKRLEDRVNELPADIQSRIHLTGRLDPLEVASHLRDATVFLMTSHPGYEGYPRVLVEAMACGTPAVVTTGSDTGSLVEQGVSGYEVTERDAAGIGRAIISAANLDRSAVKERVSHLSAESVIGKFIYNETAKVDGLPKKTIARTRNGYLTIAGRSVFCGNICQLLDQFDHTLSSMQKSQLIVTANVDQVVRLELPNHDEARRVFEAAAKITIDGKPLVWLGSMMGARDLSRITGADLLSECAKQSKVRQWNIVVLGGQEGAAERAALRLSNEHPGASVVGVDLPQNISEEEQASSELLNRLKALRPAIVFICAGFPKQEVWYLKNMDRLPRAIYVGAGAAVDFAAGERRRAPVIIQNVGLEWMYRLAQEPRRLGKRYLVDDLRFAPIAVRSLVGGVRK</sequence>
<reference evidence="3" key="1">
    <citation type="submission" date="2022-10" db="EMBL/GenBank/DDBJ databases">
        <title>WGS of marine actinomycetes from Thailand.</title>
        <authorList>
            <person name="Thawai C."/>
        </authorList>
    </citation>
    <scope>NUCLEOTIDE SEQUENCE</scope>
    <source>
        <strain evidence="3">SW21</strain>
    </source>
</reference>
<dbReference type="InterPro" id="IPR004629">
    <property type="entry name" value="WecG_TagA_CpsF"/>
</dbReference>
<dbReference type="SUPFAM" id="SSF53756">
    <property type="entry name" value="UDP-Glycosyltransferase/glycogen phosphorylase"/>
    <property type="match status" value="1"/>
</dbReference>
<keyword evidence="1" id="KW-0328">Glycosyltransferase</keyword>
<dbReference type="GO" id="GO:0016758">
    <property type="term" value="F:hexosyltransferase activity"/>
    <property type="evidence" value="ECO:0007669"/>
    <property type="project" value="TreeGrafter"/>
</dbReference>
<dbReference type="NCBIfam" id="TIGR00696">
    <property type="entry name" value="wecG_tagA_cpsF"/>
    <property type="match status" value="1"/>
</dbReference>
<protein>
    <submittedName>
        <fullName evidence="3">WecB/TagA/CpsF family glycosyltransferase</fullName>
    </submittedName>
</protein>
<organism evidence="3 4">
    <name type="scientific">Gordonia aquimaris</name>
    <dbReference type="NCBI Taxonomy" id="2984863"/>
    <lineage>
        <taxon>Bacteria</taxon>
        <taxon>Bacillati</taxon>
        <taxon>Actinomycetota</taxon>
        <taxon>Actinomycetes</taxon>
        <taxon>Mycobacteriales</taxon>
        <taxon>Gordoniaceae</taxon>
        <taxon>Gordonia</taxon>
    </lineage>
</organism>
<evidence type="ECO:0000313" key="4">
    <source>
        <dbReference type="Proteomes" id="UP001143347"/>
    </source>
</evidence>
<dbReference type="CDD" id="cd06533">
    <property type="entry name" value="Glyco_transf_WecG_TagA"/>
    <property type="match status" value="1"/>
</dbReference>
<proteinExistence type="predicted"/>